<proteinExistence type="predicted"/>
<dbReference type="EMBL" id="JAZDUF010000006">
    <property type="protein sequence ID" value="MEE3852411.1"/>
    <property type="molecule type" value="Genomic_DNA"/>
</dbReference>
<evidence type="ECO:0000313" key="2">
    <source>
        <dbReference type="EMBL" id="MEE3852411.1"/>
    </source>
</evidence>
<sequence length="176" mass="19221">MTGESNPGPAGRPGLRRDLNGRPLTPGRWERLRERVIGRRHQDALDTDAAELVVVAESDDDAAASSVVLDRSSWRPEDEVVLRHVLRLPASRLDDAVATAALDGYTSVVVDQRTTDTNAEPTGDGESGLVVVHLARVQMLDAVHLSQERSRMASLGSRHRGVVLRWQVLQRPVAQG</sequence>
<evidence type="ECO:0000256" key="1">
    <source>
        <dbReference type="SAM" id="MobiDB-lite"/>
    </source>
</evidence>
<accession>A0ABU7MIM0</accession>
<protein>
    <submittedName>
        <fullName evidence="2">Uncharacterized protein</fullName>
    </submittedName>
</protein>
<evidence type="ECO:0000313" key="3">
    <source>
        <dbReference type="Proteomes" id="UP001347146"/>
    </source>
</evidence>
<gene>
    <name evidence="2" type="ORF">VZC37_18875</name>
</gene>
<reference evidence="2 3" key="1">
    <citation type="submission" date="2024-01" db="EMBL/GenBank/DDBJ databases">
        <title>Draft genome sequence of Gordonia sp. LSe1-13.</title>
        <authorList>
            <person name="Suphannarot A."/>
            <person name="Mingma R."/>
        </authorList>
    </citation>
    <scope>NUCLEOTIDE SEQUENCE [LARGE SCALE GENOMIC DNA]</scope>
    <source>
        <strain evidence="2 3">LSe1-13</strain>
    </source>
</reference>
<comment type="caution">
    <text evidence="2">The sequence shown here is derived from an EMBL/GenBank/DDBJ whole genome shotgun (WGS) entry which is preliminary data.</text>
</comment>
<feature type="region of interest" description="Disordered" evidence="1">
    <location>
        <begin position="1"/>
        <end position="26"/>
    </location>
</feature>
<organism evidence="2 3">
    <name type="scientific">Gordonia sesuvii</name>
    <dbReference type="NCBI Taxonomy" id="3116777"/>
    <lineage>
        <taxon>Bacteria</taxon>
        <taxon>Bacillati</taxon>
        <taxon>Actinomycetota</taxon>
        <taxon>Actinomycetes</taxon>
        <taxon>Mycobacteriales</taxon>
        <taxon>Gordoniaceae</taxon>
        <taxon>Gordonia</taxon>
    </lineage>
</organism>
<dbReference type="RefSeq" id="WP_330434605.1">
    <property type="nucleotide sequence ID" value="NZ_JAZDUF010000006.1"/>
</dbReference>
<keyword evidence="3" id="KW-1185">Reference proteome</keyword>
<dbReference type="Proteomes" id="UP001347146">
    <property type="component" value="Unassembled WGS sequence"/>
</dbReference>
<name>A0ABU7MIM0_9ACTN</name>